<dbReference type="GO" id="GO:0006260">
    <property type="term" value="P:DNA replication"/>
    <property type="evidence" value="ECO:0007669"/>
    <property type="project" value="UniProtKB-UniRule"/>
</dbReference>
<dbReference type="PATRIC" id="fig|1121338.3.peg.108"/>
<dbReference type="GO" id="GO:0007059">
    <property type="term" value="P:chromosome segregation"/>
    <property type="evidence" value="ECO:0007669"/>
    <property type="project" value="UniProtKB-UniRule"/>
</dbReference>
<evidence type="ECO:0000256" key="1">
    <source>
        <dbReference type="ARBA" id="ARBA00022829"/>
    </source>
</evidence>
<organism evidence="4 5">
    <name type="scientific">Clostridium tepidiprofundi DSM 19306</name>
    <dbReference type="NCBI Taxonomy" id="1121338"/>
    <lineage>
        <taxon>Bacteria</taxon>
        <taxon>Bacillati</taxon>
        <taxon>Bacillota</taxon>
        <taxon>Clostridia</taxon>
        <taxon>Eubacteriales</taxon>
        <taxon>Clostridiaceae</taxon>
        <taxon>Clostridium</taxon>
    </lineage>
</organism>
<dbReference type="NCBIfam" id="NF000994">
    <property type="entry name" value="PRK00104.1-3"/>
    <property type="match status" value="1"/>
</dbReference>
<proteinExistence type="inferred from homology"/>
<dbReference type="GO" id="GO:0051301">
    <property type="term" value="P:cell division"/>
    <property type="evidence" value="ECO:0007669"/>
    <property type="project" value="UniProtKB-KW"/>
</dbReference>
<accession>A0A151B7D1</accession>
<comment type="subunit">
    <text evidence="3">Component of a cohesin-like complex composed of ScpA, ScpB and the Smc homodimer, in which ScpA and ScpB bind to the head domain of Smc. The presence of the three proteins is required for the association of the complex with DNA.</text>
</comment>
<dbReference type="AlphaFoldDB" id="A0A151B7D1"/>
<dbReference type="Gene3D" id="6.10.250.2410">
    <property type="match status" value="1"/>
</dbReference>
<dbReference type="OrthoDB" id="9811016at2"/>
<comment type="function">
    <text evidence="3">Participates in chromosomal partition during cell division. May act via the formation of a condensin-like complex containing Smc and ScpB that pull DNA away from mid-cell into both cell halves.</text>
</comment>
<keyword evidence="1 3" id="KW-0159">Chromosome partition</keyword>
<reference evidence="4 5" key="1">
    <citation type="submission" date="2016-02" db="EMBL/GenBank/DDBJ databases">
        <title>Genome sequence of Clostridium tepidiprofundi DSM 19306.</title>
        <authorList>
            <person name="Poehlein A."/>
            <person name="Daniel R."/>
        </authorList>
    </citation>
    <scope>NUCLEOTIDE SEQUENCE [LARGE SCALE GENOMIC DNA]</scope>
    <source>
        <strain evidence="4 5">DSM 19306</strain>
    </source>
</reference>
<comment type="subcellular location">
    <subcellularLocation>
        <location evidence="3">Cytoplasm</location>
    </subcellularLocation>
    <text evidence="3">Associated with two foci at the outer edges of the nucleoid region in young cells, and at four foci within both cell halves in older cells.</text>
</comment>
<comment type="caution">
    <text evidence="4">The sequence shown here is derived from an EMBL/GenBank/DDBJ whole genome shotgun (WGS) entry which is preliminary data.</text>
</comment>
<dbReference type="EMBL" id="LTBA01000001">
    <property type="protein sequence ID" value="KYH35713.1"/>
    <property type="molecule type" value="Genomic_DNA"/>
</dbReference>
<dbReference type="GO" id="GO:0005737">
    <property type="term" value="C:cytoplasm"/>
    <property type="evidence" value="ECO:0007669"/>
    <property type="project" value="UniProtKB-SubCell"/>
</dbReference>
<dbReference type="RefSeq" id="WP_066820944.1">
    <property type="nucleotide sequence ID" value="NZ_LTBA01000001.1"/>
</dbReference>
<dbReference type="STRING" id="1121338.CLTEP_01060"/>
<evidence type="ECO:0000313" key="4">
    <source>
        <dbReference type="EMBL" id="KYH35713.1"/>
    </source>
</evidence>
<keyword evidence="3" id="KW-0131">Cell cycle</keyword>
<dbReference type="Gene3D" id="1.10.10.580">
    <property type="entry name" value="Structural maintenance of chromosome 1. Chain E"/>
    <property type="match status" value="1"/>
</dbReference>
<dbReference type="Proteomes" id="UP000075531">
    <property type="component" value="Unassembled WGS sequence"/>
</dbReference>
<keyword evidence="3" id="KW-0963">Cytoplasm</keyword>
<comment type="similarity">
    <text evidence="3">Belongs to the ScpA family.</text>
</comment>
<dbReference type="HAMAP" id="MF_01805">
    <property type="entry name" value="ScpA"/>
    <property type="match status" value="1"/>
</dbReference>
<dbReference type="InterPro" id="IPR023093">
    <property type="entry name" value="ScpA-like_C"/>
</dbReference>
<dbReference type="InterPro" id="IPR003768">
    <property type="entry name" value="ScpA"/>
</dbReference>
<gene>
    <name evidence="3 4" type="primary">scpA</name>
    <name evidence="4" type="ORF">CLTEP_01060</name>
</gene>
<dbReference type="Pfam" id="PF02616">
    <property type="entry name" value="SMC_ScpA"/>
    <property type="match status" value="1"/>
</dbReference>
<dbReference type="PANTHER" id="PTHR33969">
    <property type="entry name" value="SEGREGATION AND CONDENSATION PROTEIN A"/>
    <property type="match status" value="1"/>
</dbReference>
<evidence type="ECO:0000256" key="3">
    <source>
        <dbReference type="HAMAP-Rule" id="MF_01805"/>
    </source>
</evidence>
<keyword evidence="5" id="KW-1185">Reference proteome</keyword>
<protein>
    <recommendedName>
        <fullName evidence="2 3">Segregation and condensation protein A</fullName>
    </recommendedName>
</protein>
<keyword evidence="3" id="KW-0132">Cell division</keyword>
<name>A0A151B7D1_9CLOT</name>
<sequence>MALSVKTQNFEGPFDLLLHLIKKDKMNIYDIRICEITNQYLELLREMKELDLDIASEFIVMASILLELKSKELLPKSEKTNKDESDGEDTKQRLIEKLIEYKKIKNAAEFLKERLDKKGVMFAKKPEIIEDKNEAEVGEILKNVTLIQLYNLYNDIIFLFHSKINVENNIQKEIPLDLYKIDDKINELTDYINKNKRGEFSSIVRKCSCKIEIIVTFLALLEMIKLRTISIVQENNFKEIYFERTQENE</sequence>
<dbReference type="PANTHER" id="PTHR33969:SF2">
    <property type="entry name" value="SEGREGATION AND CONDENSATION PROTEIN A"/>
    <property type="match status" value="1"/>
</dbReference>
<evidence type="ECO:0000256" key="2">
    <source>
        <dbReference type="ARBA" id="ARBA00044777"/>
    </source>
</evidence>
<evidence type="ECO:0000313" key="5">
    <source>
        <dbReference type="Proteomes" id="UP000075531"/>
    </source>
</evidence>